<organism evidence="2 3">
    <name type="scientific">Cordyceps confragosa</name>
    <name type="common">Lecanicillium lecanii</name>
    <dbReference type="NCBI Taxonomy" id="2714763"/>
    <lineage>
        <taxon>Eukaryota</taxon>
        <taxon>Fungi</taxon>
        <taxon>Dikarya</taxon>
        <taxon>Ascomycota</taxon>
        <taxon>Pezizomycotina</taxon>
        <taxon>Sordariomycetes</taxon>
        <taxon>Hypocreomycetidae</taxon>
        <taxon>Hypocreales</taxon>
        <taxon>Cordycipitaceae</taxon>
        <taxon>Akanthomyces</taxon>
    </lineage>
</organism>
<name>A0A179IAP4_CORDF</name>
<proteinExistence type="predicted"/>
<dbReference type="PANTHER" id="PTHR46082">
    <property type="entry name" value="ATP/GTP-BINDING PROTEIN-RELATED"/>
    <property type="match status" value="1"/>
</dbReference>
<keyword evidence="3" id="KW-1185">Reference proteome</keyword>
<accession>A0A179IAP4</accession>
<sequence>MSLQAPSSAKLTSAGLPPPLLGTTCMAAAAYHPPSLTPQLSPFTPQLSSLTPQLLRHSIRPVSPLLRFERTRKLAILCNQENKEPAMSSSDATDAGGQPNQRELSATDYTVGWICAVPVEYAAAIALLDEQHGRTDNTQHEYTLGKMAGHNVAIAMFPVGEKPIS</sequence>
<evidence type="ECO:0000313" key="2">
    <source>
        <dbReference type="EMBL" id="OAQ99747.1"/>
    </source>
</evidence>
<dbReference type="PANTHER" id="PTHR46082:SF11">
    <property type="entry name" value="AAA+ ATPASE DOMAIN-CONTAINING PROTEIN-RELATED"/>
    <property type="match status" value="1"/>
</dbReference>
<evidence type="ECO:0000256" key="1">
    <source>
        <dbReference type="SAM" id="MobiDB-lite"/>
    </source>
</evidence>
<protein>
    <submittedName>
        <fullName evidence="2">Uncharacterized protein</fullName>
    </submittedName>
</protein>
<gene>
    <name evidence="2" type="ORF">LLEC1_08145</name>
</gene>
<dbReference type="Proteomes" id="UP000243081">
    <property type="component" value="Unassembled WGS sequence"/>
</dbReference>
<dbReference type="EMBL" id="LUKN01002048">
    <property type="protein sequence ID" value="OAQ99747.1"/>
    <property type="molecule type" value="Genomic_DNA"/>
</dbReference>
<dbReference type="GO" id="GO:0009116">
    <property type="term" value="P:nucleoside metabolic process"/>
    <property type="evidence" value="ECO:0007669"/>
    <property type="project" value="InterPro"/>
</dbReference>
<dbReference type="Gene3D" id="3.40.50.1580">
    <property type="entry name" value="Nucleoside phosphorylase domain"/>
    <property type="match status" value="1"/>
</dbReference>
<dbReference type="AlphaFoldDB" id="A0A179IAP4"/>
<reference evidence="2 3" key="1">
    <citation type="submission" date="2016-03" db="EMBL/GenBank/DDBJ databases">
        <title>Fine-scale spatial genetic structure of a fungal parasite of coffee scale insects.</title>
        <authorList>
            <person name="Jackson D."/>
            <person name="Zemenick K.A."/>
            <person name="Malloure B."/>
            <person name="Quandt C.A."/>
            <person name="James T.Y."/>
        </authorList>
    </citation>
    <scope>NUCLEOTIDE SEQUENCE [LARGE SCALE GENOMIC DNA]</scope>
    <source>
        <strain evidence="2 3">UM487</strain>
    </source>
</reference>
<comment type="caution">
    <text evidence="2">The sequence shown here is derived from an EMBL/GenBank/DDBJ whole genome shotgun (WGS) entry which is preliminary data.</text>
</comment>
<dbReference type="InterPro" id="IPR053137">
    <property type="entry name" value="NLR-like"/>
</dbReference>
<dbReference type="GO" id="GO:0003824">
    <property type="term" value="F:catalytic activity"/>
    <property type="evidence" value="ECO:0007669"/>
    <property type="project" value="InterPro"/>
</dbReference>
<dbReference type="OrthoDB" id="20872at2759"/>
<dbReference type="InterPro" id="IPR035994">
    <property type="entry name" value="Nucleoside_phosphorylase_sf"/>
</dbReference>
<evidence type="ECO:0000313" key="3">
    <source>
        <dbReference type="Proteomes" id="UP000243081"/>
    </source>
</evidence>
<feature type="region of interest" description="Disordered" evidence="1">
    <location>
        <begin position="82"/>
        <end position="101"/>
    </location>
</feature>
<feature type="compositionally biased region" description="Polar residues" evidence="1">
    <location>
        <begin position="87"/>
        <end position="101"/>
    </location>
</feature>